<dbReference type="EMBL" id="JAENHL010000008">
    <property type="protein sequence ID" value="MBK1869782.1"/>
    <property type="molecule type" value="Genomic_DNA"/>
</dbReference>
<gene>
    <name evidence="1" type="ORF">JHL16_25695</name>
</gene>
<evidence type="ECO:0000313" key="2">
    <source>
        <dbReference type="Proteomes" id="UP000616151"/>
    </source>
</evidence>
<keyword evidence="2" id="KW-1185">Reference proteome</keyword>
<proteinExistence type="predicted"/>
<evidence type="ECO:0000313" key="1">
    <source>
        <dbReference type="EMBL" id="MBK1869782.1"/>
    </source>
</evidence>
<organism evidence="1 2">
    <name type="scientific">Taklimakanibacter albus</name>
    <dbReference type="NCBI Taxonomy" id="2800327"/>
    <lineage>
        <taxon>Bacteria</taxon>
        <taxon>Pseudomonadati</taxon>
        <taxon>Pseudomonadota</taxon>
        <taxon>Alphaproteobacteria</taxon>
        <taxon>Hyphomicrobiales</taxon>
        <taxon>Aestuariivirgaceae</taxon>
        <taxon>Taklimakanibacter</taxon>
    </lineage>
</organism>
<comment type="caution">
    <text evidence="1">The sequence shown here is derived from an EMBL/GenBank/DDBJ whole genome shotgun (WGS) entry which is preliminary data.</text>
</comment>
<protein>
    <submittedName>
        <fullName evidence="1">ABC transporter permease</fullName>
    </submittedName>
</protein>
<sequence>MRADAPALLTESASSVWTTRLARLVPPVFTFAALAFLFIPIFVLIAYSFNASRSTVVWQGLTLDWYAAVLDDRRLRQAVMNSAFVALFAGAFSAAIGTLTALAIVRRQFPGKEMLSTALLAPIVLPEIVIAVALLVFMVALKAPLGFTSMIIGHVLVTLPFATLIMRTAAVALDPRLEEAAADLGANEWQTFLRVTLPALAPAILSAFLMAATLSFDNFVMSTFVTGVGSTTLPIYIYAQLKTGLTPQINALGTLLVIANMTVLIAVIGYQFRLRARRQRLSQ</sequence>
<accession>A0ACC5RAW3</accession>
<reference evidence="1" key="1">
    <citation type="submission" date="2021-01" db="EMBL/GenBank/DDBJ databases">
        <authorList>
            <person name="Sun Q."/>
        </authorList>
    </citation>
    <scope>NUCLEOTIDE SEQUENCE</scope>
    <source>
        <strain evidence="1">YIM B02566</strain>
    </source>
</reference>
<name>A0ACC5RAW3_9HYPH</name>
<dbReference type="Proteomes" id="UP000616151">
    <property type="component" value="Unassembled WGS sequence"/>
</dbReference>